<comment type="caution">
    <text evidence="1">The sequence shown here is derived from an EMBL/GenBank/DDBJ whole genome shotgun (WGS) entry which is preliminary data.</text>
</comment>
<protein>
    <submittedName>
        <fullName evidence="1">Uncharacterized protein</fullName>
    </submittedName>
</protein>
<evidence type="ECO:0000313" key="1">
    <source>
        <dbReference type="EMBL" id="KAG0415628.1"/>
    </source>
</evidence>
<evidence type="ECO:0000313" key="2">
    <source>
        <dbReference type="Proteomes" id="UP000805193"/>
    </source>
</evidence>
<dbReference type="Proteomes" id="UP000805193">
    <property type="component" value="Unassembled WGS sequence"/>
</dbReference>
<name>A0AC60P8X5_IXOPE</name>
<proteinExistence type="predicted"/>
<organism evidence="1 2">
    <name type="scientific">Ixodes persulcatus</name>
    <name type="common">Taiga tick</name>
    <dbReference type="NCBI Taxonomy" id="34615"/>
    <lineage>
        <taxon>Eukaryota</taxon>
        <taxon>Metazoa</taxon>
        <taxon>Ecdysozoa</taxon>
        <taxon>Arthropoda</taxon>
        <taxon>Chelicerata</taxon>
        <taxon>Arachnida</taxon>
        <taxon>Acari</taxon>
        <taxon>Parasitiformes</taxon>
        <taxon>Ixodida</taxon>
        <taxon>Ixodoidea</taxon>
        <taxon>Ixodidae</taxon>
        <taxon>Ixodinae</taxon>
        <taxon>Ixodes</taxon>
    </lineage>
</organism>
<gene>
    <name evidence="1" type="ORF">HPB47_007244</name>
</gene>
<keyword evidence="2" id="KW-1185">Reference proteome</keyword>
<accession>A0AC60P8X5</accession>
<sequence length="513" mass="56246">MRKSAVVVFALTASLNARAPCAQKVPSRVSLYSPPKTSGARRQPRGQPGRSVVRRRTRGRCPVAGSPGGGQVIAGKEGERGRPAVAVGSDVHAKRLRRRPGHAGNLALPGQNPPQVRSSPEGGRSSGSRDGKADAAAQSAWKRPHGRTRSVRRRKWQLETAERKGSGGPTVPRTTHRLTGRGPAERHAVGAPVARARSGRVLVQGTVSTGARKRGTRLLLGCWSGDDGGRRDRSPWLQKNDQCKMMQRALLPLLVAAACALGLTLACNEAICASIVSKCMLTQSCKCDKLNVTCSRDCFYCLDYLYTECCSCVEMCPRANETISLSHKSNIEDLPDPTHGLFALLTEEADRSLRWRSYTFPVHVALYSPVHDKDIKFKAVVSSGNTSELSEEEDVQVNCTVAFMSQCMSLNKCRESCLSMGASSYRWFHDGCCQCVGSMCINYGINESRCLQCPYSKELMDLDEEQDEEVPIEDPERHVYHRVDYPDNYYSAKEKDEDKTNAVDAPAESVHST</sequence>
<dbReference type="EMBL" id="JABSTQ010011052">
    <property type="protein sequence ID" value="KAG0415628.1"/>
    <property type="molecule type" value="Genomic_DNA"/>
</dbReference>
<reference evidence="1 2" key="1">
    <citation type="journal article" date="2020" name="Cell">
        <title>Large-Scale Comparative Analyses of Tick Genomes Elucidate Their Genetic Diversity and Vector Capacities.</title>
        <authorList>
            <consortium name="Tick Genome and Microbiome Consortium (TIGMIC)"/>
            <person name="Jia N."/>
            <person name="Wang J."/>
            <person name="Shi W."/>
            <person name="Du L."/>
            <person name="Sun Y."/>
            <person name="Zhan W."/>
            <person name="Jiang J.F."/>
            <person name="Wang Q."/>
            <person name="Zhang B."/>
            <person name="Ji P."/>
            <person name="Bell-Sakyi L."/>
            <person name="Cui X.M."/>
            <person name="Yuan T.T."/>
            <person name="Jiang B.G."/>
            <person name="Yang W.F."/>
            <person name="Lam T.T."/>
            <person name="Chang Q.C."/>
            <person name="Ding S.J."/>
            <person name="Wang X.J."/>
            <person name="Zhu J.G."/>
            <person name="Ruan X.D."/>
            <person name="Zhao L."/>
            <person name="Wei J.T."/>
            <person name="Ye R.Z."/>
            <person name="Que T.C."/>
            <person name="Du C.H."/>
            <person name="Zhou Y.H."/>
            <person name="Cheng J.X."/>
            <person name="Dai P.F."/>
            <person name="Guo W.B."/>
            <person name="Han X.H."/>
            <person name="Huang E.J."/>
            <person name="Li L.F."/>
            <person name="Wei W."/>
            <person name="Gao Y.C."/>
            <person name="Liu J.Z."/>
            <person name="Shao H.Z."/>
            <person name="Wang X."/>
            <person name="Wang C.C."/>
            <person name="Yang T.C."/>
            <person name="Huo Q.B."/>
            <person name="Li W."/>
            <person name="Chen H.Y."/>
            <person name="Chen S.E."/>
            <person name="Zhou L.G."/>
            <person name="Ni X.B."/>
            <person name="Tian J.H."/>
            <person name="Sheng Y."/>
            <person name="Liu T."/>
            <person name="Pan Y.S."/>
            <person name="Xia L.Y."/>
            <person name="Li J."/>
            <person name="Zhao F."/>
            <person name="Cao W.C."/>
        </authorList>
    </citation>
    <scope>NUCLEOTIDE SEQUENCE [LARGE SCALE GENOMIC DNA]</scope>
    <source>
        <strain evidence="1">Iper-2018</strain>
    </source>
</reference>